<dbReference type="OrthoDB" id="2125469at2759"/>
<keyword evidence="3" id="KW-1003">Cell membrane</keyword>
<proteinExistence type="predicted"/>
<feature type="domain" description="NodB homology" evidence="13">
    <location>
        <begin position="42"/>
        <end position="226"/>
    </location>
</feature>
<dbReference type="Pfam" id="PF01522">
    <property type="entry name" value="Polysacc_deac_1"/>
    <property type="match status" value="1"/>
</dbReference>
<evidence type="ECO:0000313" key="15">
    <source>
        <dbReference type="Proteomes" id="UP001049176"/>
    </source>
</evidence>
<keyword evidence="11" id="KW-0961">Cell wall biogenesis/degradation</keyword>
<dbReference type="KEGG" id="more:E1B28_006997"/>
<evidence type="ECO:0000313" key="14">
    <source>
        <dbReference type="EMBL" id="KAG7093314.1"/>
    </source>
</evidence>
<evidence type="ECO:0000256" key="4">
    <source>
        <dbReference type="ARBA" id="ARBA00022622"/>
    </source>
</evidence>
<dbReference type="CDD" id="cd10951">
    <property type="entry name" value="CE4_ClCDA_like"/>
    <property type="match status" value="1"/>
</dbReference>
<organism evidence="14 15">
    <name type="scientific">Marasmius oreades</name>
    <name type="common">fairy-ring Marasmius</name>
    <dbReference type="NCBI Taxonomy" id="181124"/>
    <lineage>
        <taxon>Eukaryota</taxon>
        <taxon>Fungi</taxon>
        <taxon>Dikarya</taxon>
        <taxon>Basidiomycota</taxon>
        <taxon>Agaricomycotina</taxon>
        <taxon>Agaricomycetes</taxon>
        <taxon>Agaricomycetidae</taxon>
        <taxon>Agaricales</taxon>
        <taxon>Marasmiineae</taxon>
        <taxon>Marasmiaceae</taxon>
        <taxon>Marasmius</taxon>
    </lineage>
</organism>
<dbReference type="GO" id="GO:0098552">
    <property type="term" value="C:side of membrane"/>
    <property type="evidence" value="ECO:0007669"/>
    <property type="project" value="UniProtKB-KW"/>
</dbReference>
<dbReference type="EMBL" id="CM032184">
    <property type="protein sequence ID" value="KAG7093314.1"/>
    <property type="molecule type" value="Genomic_DNA"/>
</dbReference>
<evidence type="ECO:0000256" key="10">
    <source>
        <dbReference type="ARBA" id="ARBA00023288"/>
    </source>
</evidence>
<dbReference type="GO" id="GO:0046872">
    <property type="term" value="F:metal ion binding"/>
    <property type="evidence" value="ECO:0007669"/>
    <property type="project" value="UniProtKB-KW"/>
</dbReference>
<evidence type="ECO:0000256" key="2">
    <source>
        <dbReference type="ARBA" id="ARBA00004609"/>
    </source>
</evidence>
<dbReference type="InterPro" id="IPR002509">
    <property type="entry name" value="NODB_dom"/>
</dbReference>
<dbReference type="PANTHER" id="PTHR46471">
    <property type="entry name" value="CHITIN DEACETYLASE"/>
    <property type="match status" value="1"/>
</dbReference>
<dbReference type="GO" id="GO:0071555">
    <property type="term" value="P:cell wall organization"/>
    <property type="evidence" value="ECO:0007669"/>
    <property type="project" value="UniProtKB-KW"/>
</dbReference>
<dbReference type="RefSeq" id="XP_043009784.1">
    <property type="nucleotide sequence ID" value="XM_043151704.1"/>
</dbReference>
<evidence type="ECO:0000256" key="3">
    <source>
        <dbReference type="ARBA" id="ARBA00022475"/>
    </source>
</evidence>
<evidence type="ECO:0000256" key="12">
    <source>
        <dbReference type="SAM" id="SignalP"/>
    </source>
</evidence>
<evidence type="ECO:0000256" key="1">
    <source>
        <dbReference type="ARBA" id="ARBA00001941"/>
    </source>
</evidence>
<evidence type="ECO:0000256" key="6">
    <source>
        <dbReference type="ARBA" id="ARBA00022729"/>
    </source>
</evidence>
<dbReference type="InterPro" id="IPR011330">
    <property type="entry name" value="Glyco_hydro/deAcase_b/a-brl"/>
</dbReference>
<dbReference type="PANTHER" id="PTHR46471:SF2">
    <property type="entry name" value="CHITIN DEACETYLASE-RELATED"/>
    <property type="match status" value="1"/>
</dbReference>
<keyword evidence="4" id="KW-0336">GPI-anchor</keyword>
<name>A0A9P7S0U3_9AGAR</name>
<sequence>MKTSSIVVLLSFGLSVSAVHRHRPGPVKRQLAQVFSNCTVPNTVALTFDDGPSIYARNISDTLTKYNVKGTFFYNGNNRGCIYDQDNMANVRYVYGQGHQVASHTWGHRDLATLGSDEVRDEMRRVEEALQRIVGVVPAFMRPPYESYNDNVRTIAAARGQSLVLWDFDAGDDDGKPPANTIRDYIDIINQHPSTLLPLNHEIETTAHQVVPEVVDRLRAAGYRLVTVAECLGGMDPYQSVGEPGTPDASWHC</sequence>
<gene>
    <name evidence="14" type="ORF">E1B28_006997</name>
</gene>
<keyword evidence="5" id="KW-0479">Metal-binding</keyword>
<keyword evidence="7" id="KW-0378">Hydrolase</keyword>
<evidence type="ECO:0000256" key="11">
    <source>
        <dbReference type="ARBA" id="ARBA00023316"/>
    </source>
</evidence>
<protein>
    <recommendedName>
        <fullName evidence="13">NodB homology domain-containing protein</fullName>
    </recommendedName>
</protein>
<dbReference type="GeneID" id="66076073"/>
<comment type="cofactor">
    <cofactor evidence="1">
        <name>Co(2+)</name>
        <dbReference type="ChEBI" id="CHEBI:48828"/>
    </cofactor>
</comment>
<dbReference type="GO" id="GO:0005886">
    <property type="term" value="C:plasma membrane"/>
    <property type="evidence" value="ECO:0007669"/>
    <property type="project" value="UniProtKB-SubCell"/>
</dbReference>
<comment type="subcellular location">
    <subcellularLocation>
        <location evidence="2">Cell membrane</location>
        <topology evidence="2">Lipid-anchor</topology>
        <topology evidence="2">GPI-anchor</topology>
    </subcellularLocation>
</comment>
<accession>A0A9P7S0U3</accession>
<keyword evidence="10" id="KW-0449">Lipoprotein</keyword>
<keyword evidence="4" id="KW-0325">Glycoprotein</keyword>
<dbReference type="Gene3D" id="3.20.20.370">
    <property type="entry name" value="Glycoside hydrolase/deacetylase"/>
    <property type="match status" value="1"/>
</dbReference>
<dbReference type="AlphaFoldDB" id="A0A9P7S0U3"/>
<dbReference type="PROSITE" id="PS51677">
    <property type="entry name" value="NODB"/>
    <property type="match status" value="1"/>
</dbReference>
<evidence type="ECO:0000256" key="7">
    <source>
        <dbReference type="ARBA" id="ARBA00022801"/>
    </source>
</evidence>
<evidence type="ECO:0000256" key="9">
    <source>
        <dbReference type="ARBA" id="ARBA00023277"/>
    </source>
</evidence>
<reference evidence="14" key="1">
    <citation type="journal article" date="2021" name="Genome Biol. Evol.">
        <title>The assembled and annotated genome of the fairy-ring fungus Marasmius oreades.</title>
        <authorList>
            <person name="Hiltunen M."/>
            <person name="Ament-Velasquez S.L."/>
            <person name="Johannesson H."/>
        </authorList>
    </citation>
    <scope>NUCLEOTIDE SEQUENCE</scope>
    <source>
        <strain evidence="14">03SP1</strain>
    </source>
</reference>
<feature type="chain" id="PRO_5040115918" description="NodB homology domain-containing protein" evidence="12">
    <location>
        <begin position="19"/>
        <end position="253"/>
    </location>
</feature>
<evidence type="ECO:0000259" key="13">
    <source>
        <dbReference type="PROSITE" id="PS51677"/>
    </source>
</evidence>
<dbReference type="SUPFAM" id="SSF88713">
    <property type="entry name" value="Glycoside hydrolase/deacetylase"/>
    <property type="match status" value="1"/>
</dbReference>
<dbReference type="GO" id="GO:0005975">
    <property type="term" value="P:carbohydrate metabolic process"/>
    <property type="evidence" value="ECO:0007669"/>
    <property type="project" value="InterPro"/>
</dbReference>
<comment type="caution">
    <text evidence="14">The sequence shown here is derived from an EMBL/GenBank/DDBJ whole genome shotgun (WGS) entry which is preliminary data.</text>
</comment>
<keyword evidence="9" id="KW-0119">Carbohydrate metabolism</keyword>
<keyword evidence="6 12" id="KW-0732">Signal</keyword>
<dbReference type="Proteomes" id="UP001049176">
    <property type="component" value="Chromosome 4"/>
</dbReference>
<evidence type="ECO:0000256" key="5">
    <source>
        <dbReference type="ARBA" id="ARBA00022723"/>
    </source>
</evidence>
<feature type="signal peptide" evidence="12">
    <location>
        <begin position="1"/>
        <end position="18"/>
    </location>
</feature>
<evidence type="ECO:0000256" key="8">
    <source>
        <dbReference type="ARBA" id="ARBA00023136"/>
    </source>
</evidence>
<keyword evidence="8" id="KW-0472">Membrane</keyword>
<dbReference type="GO" id="GO:0016810">
    <property type="term" value="F:hydrolase activity, acting on carbon-nitrogen (but not peptide) bonds"/>
    <property type="evidence" value="ECO:0007669"/>
    <property type="project" value="InterPro"/>
</dbReference>
<keyword evidence="15" id="KW-1185">Reference proteome</keyword>